<dbReference type="HOGENOM" id="CLU_1364538_0_0_10"/>
<organism evidence="2 3">
    <name type="scientific">Fluviicola taffensis (strain DSM 16823 / NCIMB 13979 / RW262)</name>
    <dbReference type="NCBI Taxonomy" id="755732"/>
    <lineage>
        <taxon>Bacteria</taxon>
        <taxon>Pseudomonadati</taxon>
        <taxon>Bacteroidota</taxon>
        <taxon>Flavobacteriia</taxon>
        <taxon>Flavobacteriales</taxon>
        <taxon>Crocinitomicaceae</taxon>
        <taxon>Fluviicola</taxon>
    </lineage>
</organism>
<feature type="signal peptide" evidence="1">
    <location>
        <begin position="1"/>
        <end position="17"/>
    </location>
</feature>
<sequence precursor="true">MKNPAIILSSIMLLSFACSNTNKEANALAAHQNADSTMMNSVDEQGEERDVMYYYEKYADVDSEDPSIGVGPRVILSKDLEKGIIKYQFKEAFNGENPVQTLQLWHMDGYDYIQYSGGFIVIDGEKEYPIFVHEEPMELVMKIIDNRTARGGECDYAASPDIKVRNNKICVVLTCSDDPNFAETIGTISLKNGKLVVTEI</sequence>
<dbReference type="Proteomes" id="UP000007463">
    <property type="component" value="Chromosome"/>
</dbReference>
<evidence type="ECO:0008006" key="4">
    <source>
        <dbReference type="Google" id="ProtNLM"/>
    </source>
</evidence>
<dbReference type="AlphaFoldDB" id="F2I935"/>
<dbReference type="STRING" id="755732.Fluta_0981"/>
<dbReference type="EMBL" id="CP002542">
    <property type="protein sequence ID" value="AEA42982.1"/>
    <property type="molecule type" value="Genomic_DNA"/>
</dbReference>
<reference evidence="3" key="2">
    <citation type="submission" date="2011-02" db="EMBL/GenBank/DDBJ databases">
        <title>The complete genome of Fluviicola taffensis DSM 16823.</title>
        <authorList>
            <consortium name="US DOE Joint Genome Institute (JGI-PGF)"/>
            <person name="Lucas S."/>
            <person name="Copeland A."/>
            <person name="Lapidus A."/>
            <person name="Bruce D."/>
            <person name="Goodwin L."/>
            <person name="Pitluck S."/>
            <person name="Kyrpides N."/>
            <person name="Mavromatis K."/>
            <person name="Ivanova N."/>
            <person name="Mikhailova N."/>
            <person name="Pagani I."/>
            <person name="Chertkov O."/>
            <person name="Detter J.C."/>
            <person name="Han C."/>
            <person name="Tapia R."/>
            <person name="Land M."/>
            <person name="Hauser L."/>
            <person name="Markowitz V."/>
            <person name="Cheng J.-F."/>
            <person name="Hugenholtz P."/>
            <person name="Woyke T."/>
            <person name="Wu D."/>
            <person name="Tindall B."/>
            <person name="Pomrenke H.G."/>
            <person name="Brambilla E."/>
            <person name="Klenk H.-P."/>
            <person name="Eisen J.A."/>
        </authorList>
    </citation>
    <scope>NUCLEOTIDE SEQUENCE [LARGE SCALE GENOMIC DNA]</scope>
    <source>
        <strain evidence="3">DSM 16823 / RW262 / RW262</strain>
    </source>
</reference>
<dbReference type="PROSITE" id="PS51257">
    <property type="entry name" value="PROKAR_LIPOPROTEIN"/>
    <property type="match status" value="1"/>
</dbReference>
<keyword evidence="3" id="KW-1185">Reference proteome</keyword>
<evidence type="ECO:0000256" key="1">
    <source>
        <dbReference type="SAM" id="SignalP"/>
    </source>
</evidence>
<gene>
    <name evidence="2" type="ordered locus">Fluta_0981</name>
</gene>
<evidence type="ECO:0000313" key="2">
    <source>
        <dbReference type="EMBL" id="AEA42982.1"/>
    </source>
</evidence>
<name>F2I935_FLUTR</name>
<feature type="chain" id="PRO_5003278201" description="Lipoprotein" evidence="1">
    <location>
        <begin position="18"/>
        <end position="200"/>
    </location>
</feature>
<dbReference type="RefSeq" id="WP_013685754.1">
    <property type="nucleotide sequence ID" value="NC_015321.1"/>
</dbReference>
<evidence type="ECO:0000313" key="3">
    <source>
        <dbReference type="Proteomes" id="UP000007463"/>
    </source>
</evidence>
<accession>F2I935</accession>
<protein>
    <recommendedName>
        <fullName evidence="4">Lipoprotein</fullName>
    </recommendedName>
</protein>
<dbReference type="KEGG" id="fte:Fluta_0981"/>
<proteinExistence type="predicted"/>
<keyword evidence="1" id="KW-0732">Signal</keyword>
<reference evidence="2 3" key="1">
    <citation type="journal article" date="2011" name="Stand. Genomic Sci.">
        <title>Complete genome sequence of the gliding freshwater bacterium Fluviicola taffensis type strain (RW262).</title>
        <authorList>
            <person name="Woyke T."/>
            <person name="Chertkov O."/>
            <person name="Lapidus A."/>
            <person name="Nolan M."/>
            <person name="Lucas S."/>
            <person name="Del Rio T.G."/>
            <person name="Tice H."/>
            <person name="Cheng J.F."/>
            <person name="Tapia R."/>
            <person name="Han C."/>
            <person name="Goodwin L."/>
            <person name="Pitluck S."/>
            <person name="Liolios K."/>
            <person name="Pagani I."/>
            <person name="Ivanova N."/>
            <person name="Huntemann M."/>
            <person name="Mavromatis K."/>
            <person name="Mikhailova N."/>
            <person name="Pati A."/>
            <person name="Chen A."/>
            <person name="Palaniappan K."/>
            <person name="Land M."/>
            <person name="Hauser L."/>
            <person name="Brambilla E.M."/>
            <person name="Rohde M."/>
            <person name="Mwirichia R."/>
            <person name="Sikorski J."/>
            <person name="Tindall B.J."/>
            <person name="Goker M."/>
            <person name="Bristow J."/>
            <person name="Eisen J.A."/>
            <person name="Markowitz V."/>
            <person name="Hugenholtz P."/>
            <person name="Klenk H.P."/>
            <person name="Kyrpides N.C."/>
        </authorList>
    </citation>
    <scope>NUCLEOTIDE SEQUENCE [LARGE SCALE GENOMIC DNA]</scope>
    <source>
        <strain evidence="3">DSM 16823 / RW262 / RW262</strain>
    </source>
</reference>